<keyword evidence="1" id="KW-0812">Transmembrane</keyword>
<dbReference type="EMBL" id="CAEZVD010000047">
    <property type="protein sequence ID" value="CAB4621100.1"/>
    <property type="molecule type" value="Genomic_DNA"/>
</dbReference>
<dbReference type="InterPro" id="IPR013879">
    <property type="entry name" value="DUF1761"/>
</dbReference>
<protein>
    <submittedName>
        <fullName evidence="2">Unannotated protein</fullName>
    </submittedName>
</protein>
<sequence length="150" mass="15786">MDFSNINWLAVFVASISSFIIGAVWFGPKTFYPIWVKAQGREMPVQDGKSSGAEMALMFGGTYVGALVQVATLAVLLELARLANPTLGAGEGAFLGLVFGIGLGAFASLSHRFFGQANGNPYSALKVWLIEVGQDVLCLTIAGAIIGAWV</sequence>
<evidence type="ECO:0000313" key="2">
    <source>
        <dbReference type="EMBL" id="CAB4621100.1"/>
    </source>
</evidence>
<feature type="transmembrane region" description="Helical" evidence="1">
    <location>
        <begin position="127"/>
        <end position="149"/>
    </location>
</feature>
<dbReference type="Pfam" id="PF08570">
    <property type="entry name" value="DUF1761"/>
    <property type="match status" value="1"/>
</dbReference>
<organism evidence="2">
    <name type="scientific">freshwater metagenome</name>
    <dbReference type="NCBI Taxonomy" id="449393"/>
    <lineage>
        <taxon>unclassified sequences</taxon>
        <taxon>metagenomes</taxon>
        <taxon>ecological metagenomes</taxon>
    </lineage>
</organism>
<evidence type="ECO:0000256" key="1">
    <source>
        <dbReference type="SAM" id="Phobius"/>
    </source>
</evidence>
<name>A0A6J6I679_9ZZZZ</name>
<feature type="transmembrane region" description="Helical" evidence="1">
    <location>
        <begin position="6"/>
        <end position="27"/>
    </location>
</feature>
<keyword evidence="1" id="KW-1133">Transmembrane helix</keyword>
<reference evidence="2" key="1">
    <citation type="submission" date="2020-05" db="EMBL/GenBank/DDBJ databases">
        <authorList>
            <person name="Chiriac C."/>
            <person name="Salcher M."/>
            <person name="Ghai R."/>
            <person name="Kavagutti S V."/>
        </authorList>
    </citation>
    <scope>NUCLEOTIDE SEQUENCE</scope>
</reference>
<keyword evidence="1" id="KW-0472">Membrane</keyword>
<accession>A0A6J6I679</accession>
<dbReference type="AlphaFoldDB" id="A0A6J6I679"/>
<feature type="transmembrane region" description="Helical" evidence="1">
    <location>
        <begin position="92"/>
        <end position="115"/>
    </location>
</feature>
<proteinExistence type="predicted"/>
<gene>
    <name evidence="2" type="ORF">UFOPK1909_00577</name>
</gene>
<feature type="transmembrane region" description="Helical" evidence="1">
    <location>
        <begin position="56"/>
        <end position="80"/>
    </location>
</feature>